<name>X6NN99_RETFI</name>
<gene>
    <name evidence="8" type="ORF">RFI_09375</name>
</gene>
<keyword evidence="3" id="KW-0378">Hydrolase</keyword>
<dbReference type="EC" id="3.1.3.48" evidence="2"/>
<dbReference type="InterPro" id="IPR000387">
    <property type="entry name" value="Tyr_Pase_dom"/>
</dbReference>
<keyword evidence="6" id="KW-1133">Transmembrane helix</keyword>
<evidence type="ECO:0000313" key="9">
    <source>
        <dbReference type="Proteomes" id="UP000023152"/>
    </source>
</evidence>
<evidence type="ECO:0000256" key="5">
    <source>
        <dbReference type="SAM" id="MobiDB-lite"/>
    </source>
</evidence>
<evidence type="ECO:0000259" key="7">
    <source>
        <dbReference type="PROSITE" id="PS50056"/>
    </source>
</evidence>
<dbReference type="SMART" id="SM00195">
    <property type="entry name" value="DSPc"/>
    <property type="match status" value="1"/>
</dbReference>
<sequence>MLDFFLGYLSYIIGGLVIILCFVKAVLDPKNKDREEDALEMRNFDHLRTTSNTSSSISIQSDKYEWTKEEASLRTELIAKALEVISNNVRSKPTNITINTTSSANANSNAHSTDNKSQSSHGTPSKIRDDIYLGDHHSASNVNTYQNLGVTHVVNCAGGEYKKKYPSHVQVLCVNAEDNTNFVMIVIFCYSDLFLYLFLVSSYNIIETHLGDVITFVHHALSNKKANNKVLFHCLAGINRSAALCVAYLLNEKYQTQTHTTSSFSPYLLDVVHLLSFFFFLKYKESVADVGRSLFFFESFQISRVLKLKKNHFFLLESVRKLIKLTLASLMTPERVNN</sequence>
<keyword evidence="4" id="KW-0904">Protein phosphatase</keyword>
<dbReference type="PANTHER" id="PTHR10159">
    <property type="entry name" value="DUAL SPECIFICITY PROTEIN PHOSPHATASE"/>
    <property type="match status" value="1"/>
</dbReference>
<dbReference type="PROSITE" id="PS00383">
    <property type="entry name" value="TYR_PHOSPHATASE_1"/>
    <property type="match status" value="1"/>
</dbReference>
<dbReference type="GO" id="GO:0005737">
    <property type="term" value="C:cytoplasm"/>
    <property type="evidence" value="ECO:0007669"/>
    <property type="project" value="TreeGrafter"/>
</dbReference>
<dbReference type="AlphaFoldDB" id="X6NN99"/>
<dbReference type="PANTHER" id="PTHR10159:SF519">
    <property type="entry name" value="DUAL SPECIFICITY PROTEIN PHOSPHATASE MPK3"/>
    <property type="match status" value="1"/>
</dbReference>
<protein>
    <recommendedName>
        <fullName evidence="2">protein-tyrosine-phosphatase</fullName>
        <ecNumber evidence="2">3.1.3.48</ecNumber>
    </recommendedName>
</protein>
<evidence type="ECO:0000256" key="1">
    <source>
        <dbReference type="ARBA" id="ARBA00008601"/>
    </source>
</evidence>
<keyword evidence="6" id="KW-0812">Transmembrane</keyword>
<dbReference type="InterPro" id="IPR016130">
    <property type="entry name" value="Tyr_Pase_AS"/>
</dbReference>
<feature type="transmembrane region" description="Helical" evidence="6">
    <location>
        <begin position="6"/>
        <end position="27"/>
    </location>
</feature>
<evidence type="ECO:0000256" key="4">
    <source>
        <dbReference type="ARBA" id="ARBA00022912"/>
    </source>
</evidence>
<dbReference type="InterPro" id="IPR029021">
    <property type="entry name" value="Prot-tyrosine_phosphatase-like"/>
</dbReference>
<dbReference type="GO" id="GO:0004725">
    <property type="term" value="F:protein tyrosine phosphatase activity"/>
    <property type="evidence" value="ECO:0007669"/>
    <property type="project" value="UniProtKB-EC"/>
</dbReference>
<evidence type="ECO:0000313" key="8">
    <source>
        <dbReference type="EMBL" id="ETO27760.1"/>
    </source>
</evidence>
<evidence type="ECO:0000256" key="3">
    <source>
        <dbReference type="ARBA" id="ARBA00022801"/>
    </source>
</evidence>
<dbReference type="GO" id="GO:0043409">
    <property type="term" value="P:negative regulation of MAPK cascade"/>
    <property type="evidence" value="ECO:0007669"/>
    <property type="project" value="TreeGrafter"/>
</dbReference>
<evidence type="ECO:0000256" key="6">
    <source>
        <dbReference type="SAM" id="Phobius"/>
    </source>
</evidence>
<feature type="region of interest" description="Disordered" evidence="5">
    <location>
        <begin position="96"/>
        <end position="127"/>
    </location>
</feature>
<reference evidence="8 9" key="1">
    <citation type="journal article" date="2013" name="Curr. Biol.">
        <title>The Genome of the Foraminiferan Reticulomyxa filosa.</title>
        <authorList>
            <person name="Glockner G."/>
            <person name="Hulsmann N."/>
            <person name="Schleicher M."/>
            <person name="Noegel A.A."/>
            <person name="Eichinger L."/>
            <person name="Gallinger C."/>
            <person name="Pawlowski J."/>
            <person name="Sierra R."/>
            <person name="Euteneuer U."/>
            <person name="Pillet L."/>
            <person name="Moustafa A."/>
            <person name="Platzer M."/>
            <person name="Groth M."/>
            <person name="Szafranski K."/>
            <person name="Schliwa M."/>
        </authorList>
    </citation>
    <scope>NUCLEOTIDE SEQUENCE [LARGE SCALE GENOMIC DNA]</scope>
</reference>
<organism evidence="8 9">
    <name type="scientific">Reticulomyxa filosa</name>
    <dbReference type="NCBI Taxonomy" id="46433"/>
    <lineage>
        <taxon>Eukaryota</taxon>
        <taxon>Sar</taxon>
        <taxon>Rhizaria</taxon>
        <taxon>Retaria</taxon>
        <taxon>Foraminifera</taxon>
        <taxon>Monothalamids</taxon>
        <taxon>Reticulomyxidae</taxon>
        <taxon>Reticulomyxa</taxon>
    </lineage>
</organism>
<dbReference type="EMBL" id="ASPP01007064">
    <property type="protein sequence ID" value="ETO27760.1"/>
    <property type="molecule type" value="Genomic_DNA"/>
</dbReference>
<comment type="similarity">
    <text evidence="1">Belongs to the protein-tyrosine phosphatase family. Non-receptor class dual specificity subfamily.</text>
</comment>
<dbReference type="Pfam" id="PF00782">
    <property type="entry name" value="DSPc"/>
    <property type="match status" value="1"/>
</dbReference>
<dbReference type="InterPro" id="IPR020422">
    <property type="entry name" value="TYR_PHOSPHATASE_DUAL_dom"/>
</dbReference>
<accession>X6NN99</accession>
<feature type="domain" description="Tyrosine specific protein phosphatases" evidence="7">
    <location>
        <begin position="211"/>
        <end position="252"/>
    </location>
</feature>
<keyword evidence="9" id="KW-1185">Reference proteome</keyword>
<evidence type="ECO:0000256" key="2">
    <source>
        <dbReference type="ARBA" id="ARBA00013064"/>
    </source>
</evidence>
<dbReference type="OrthoDB" id="426001at2759"/>
<dbReference type="Gene3D" id="3.90.190.10">
    <property type="entry name" value="Protein tyrosine phosphatase superfamily"/>
    <property type="match status" value="1"/>
</dbReference>
<feature type="compositionally biased region" description="Low complexity" evidence="5">
    <location>
        <begin position="96"/>
        <end position="112"/>
    </location>
</feature>
<proteinExistence type="inferred from homology"/>
<keyword evidence="6" id="KW-0472">Membrane</keyword>
<dbReference type="Proteomes" id="UP000023152">
    <property type="component" value="Unassembled WGS sequence"/>
</dbReference>
<dbReference type="CDD" id="cd14498">
    <property type="entry name" value="DSP"/>
    <property type="match status" value="1"/>
</dbReference>
<dbReference type="InterPro" id="IPR000340">
    <property type="entry name" value="Dual-sp_phosphatase_cat-dom"/>
</dbReference>
<dbReference type="SUPFAM" id="SSF52799">
    <property type="entry name" value="(Phosphotyrosine protein) phosphatases II"/>
    <property type="match status" value="1"/>
</dbReference>
<comment type="caution">
    <text evidence="8">The sequence shown here is derived from an EMBL/GenBank/DDBJ whole genome shotgun (WGS) entry which is preliminary data.</text>
</comment>
<dbReference type="PROSITE" id="PS50056">
    <property type="entry name" value="TYR_PHOSPHATASE_2"/>
    <property type="match status" value="1"/>
</dbReference>